<dbReference type="InterPro" id="IPR051599">
    <property type="entry name" value="Cell_Envelope_Assoc"/>
</dbReference>
<dbReference type="Pfam" id="PF02698">
    <property type="entry name" value="DUF218"/>
    <property type="match status" value="1"/>
</dbReference>
<evidence type="ECO:0000313" key="3">
    <source>
        <dbReference type="EMBL" id="ODR54159.1"/>
    </source>
</evidence>
<dbReference type="Proteomes" id="UP000094271">
    <property type="component" value="Unassembled WGS sequence"/>
</dbReference>
<dbReference type="PANTHER" id="PTHR30336:SF6">
    <property type="entry name" value="INTEGRAL MEMBRANE PROTEIN"/>
    <property type="match status" value="1"/>
</dbReference>
<keyword evidence="1" id="KW-0812">Transmembrane</keyword>
<dbReference type="EMBL" id="MEHA01000003">
    <property type="protein sequence ID" value="ODR54159.1"/>
    <property type="molecule type" value="Genomic_DNA"/>
</dbReference>
<organism evidence="3 4">
    <name type="scientific">Eisenbergiella tayi</name>
    <dbReference type="NCBI Taxonomy" id="1432052"/>
    <lineage>
        <taxon>Bacteria</taxon>
        <taxon>Bacillati</taxon>
        <taxon>Bacillota</taxon>
        <taxon>Clostridia</taxon>
        <taxon>Lachnospirales</taxon>
        <taxon>Lachnospiraceae</taxon>
        <taxon>Eisenbergiella</taxon>
    </lineage>
</organism>
<feature type="domain" description="DUF218" evidence="2">
    <location>
        <begin position="54"/>
        <end position="180"/>
    </location>
</feature>
<evidence type="ECO:0000259" key="2">
    <source>
        <dbReference type="Pfam" id="PF02698"/>
    </source>
</evidence>
<keyword evidence="1" id="KW-1133">Transmembrane helix</keyword>
<feature type="transmembrane region" description="Helical" evidence="1">
    <location>
        <begin position="12"/>
        <end position="33"/>
    </location>
</feature>
<gene>
    <name evidence="3" type="ORF">BEI59_06295</name>
</gene>
<name>A0A1E3UMD3_9FIRM</name>
<dbReference type="InterPro" id="IPR014729">
    <property type="entry name" value="Rossmann-like_a/b/a_fold"/>
</dbReference>
<dbReference type="GO" id="GO:0005886">
    <property type="term" value="C:plasma membrane"/>
    <property type="evidence" value="ECO:0007669"/>
    <property type="project" value="TreeGrafter"/>
</dbReference>
<dbReference type="CDD" id="cd06259">
    <property type="entry name" value="YdcF-like"/>
    <property type="match status" value="1"/>
</dbReference>
<accession>A0A1E3UMD3</accession>
<dbReference type="InterPro" id="IPR003848">
    <property type="entry name" value="DUF218"/>
</dbReference>
<dbReference type="AlphaFoldDB" id="A0A1E3UMD3"/>
<protein>
    <submittedName>
        <fullName evidence="3">SanA protein</fullName>
    </submittedName>
</protein>
<dbReference type="OrthoDB" id="9782395at2"/>
<proteinExistence type="predicted"/>
<keyword evidence="1" id="KW-0472">Membrane</keyword>
<evidence type="ECO:0000313" key="4">
    <source>
        <dbReference type="Proteomes" id="UP000094271"/>
    </source>
</evidence>
<comment type="caution">
    <text evidence="3">The sequence shown here is derived from an EMBL/GenBank/DDBJ whole genome shotgun (WGS) entry which is preliminary data.</text>
</comment>
<dbReference type="PANTHER" id="PTHR30336">
    <property type="entry name" value="INNER MEMBRANE PROTEIN, PROBABLE PERMEASE"/>
    <property type="match status" value="1"/>
</dbReference>
<sequence length="227" mass="25431">MRVKRRTLRTVLIVMLCLAVVGGGVLLVVNSYVKDVGEGRLLSVAQAAELDGVDCILVLGCQVRDDGSLSHMLRDRLSRALELYEMGAAPKMLMSGDHGRKEYDEVGAMKQHAVEHGVPSENVFMDHAGFSTYETVYRAKEIFKVDKVIIVTQEYHLYRALYIADRIGIDAYGVPSDYHTYAGQPRREFREILARCKDFVLCIFQLEPTYLGEVIPVSGNGDLTNDR</sequence>
<reference evidence="3 4" key="1">
    <citation type="submission" date="2016-08" db="EMBL/GenBank/DDBJ databases">
        <authorList>
            <person name="Seilhamer J.J."/>
        </authorList>
    </citation>
    <scope>NUCLEOTIDE SEQUENCE [LARGE SCALE GENOMIC DNA]</scope>
    <source>
        <strain evidence="3 4">NML150140-1</strain>
    </source>
</reference>
<evidence type="ECO:0000256" key="1">
    <source>
        <dbReference type="SAM" id="Phobius"/>
    </source>
</evidence>
<dbReference type="Gene3D" id="3.40.50.620">
    <property type="entry name" value="HUPs"/>
    <property type="match status" value="1"/>
</dbReference>
<dbReference type="RefSeq" id="WP_069431320.1">
    <property type="nucleotide sequence ID" value="NZ_MEHA01000003.1"/>
</dbReference>